<evidence type="ECO:0000313" key="3">
    <source>
        <dbReference type="Proteomes" id="UP001221898"/>
    </source>
</evidence>
<accession>A0AAD7SMI1</accession>
<feature type="compositionally biased region" description="Basic and acidic residues" evidence="1">
    <location>
        <begin position="25"/>
        <end position="34"/>
    </location>
</feature>
<comment type="caution">
    <text evidence="2">The sequence shown here is derived from an EMBL/GenBank/DDBJ whole genome shotgun (WGS) entry which is preliminary data.</text>
</comment>
<protein>
    <submittedName>
        <fullName evidence="2">Uncharacterized protein</fullName>
    </submittedName>
</protein>
<keyword evidence="3" id="KW-1185">Reference proteome</keyword>
<gene>
    <name evidence="2" type="ORF">AAFF_G00318870</name>
</gene>
<reference evidence="2" key="1">
    <citation type="journal article" date="2023" name="Science">
        <title>Genome structures resolve the early diversification of teleost fishes.</title>
        <authorList>
            <person name="Parey E."/>
            <person name="Louis A."/>
            <person name="Montfort J."/>
            <person name="Bouchez O."/>
            <person name="Roques C."/>
            <person name="Iampietro C."/>
            <person name="Lluch J."/>
            <person name="Castinel A."/>
            <person name="Donnadieu C."/>
            <person name="Desvignes T."/>
            <person name="Floi Bucao C."/>
            <person name="Jouanno E."/>
            <person name="Wen M."/>
            <person name="Mejri S."/>
            <person name="Dirks R."/>
            <person name="Jansen H."/>
            <person name="Henkel C."/>
            <person name="Chen W.J."/>
            <person name="Zahm M."/>
            <person name="Cabau C."/>
            <person name="Klopp C."/>
            <person name="Thompson A.W."/>
            <person name="Robinson-Rechavi M."/>
            <person name="Braasch I."/>
            <person name="Lecointre G."/>
            <person name="Bobe J."/>
            <person name="Postlethwait J.H."/>
            <person name="Berthelot C."/>
            <person name="Roest Crollius H."/>
            <person name="Guiguen Y."/>
        </authorList>
    </citation>
    <scope>NUCLEOTIDE SEQUENCE</scope>
    <source>
        <strain evidence="2">NC1722</strain>
    </source>
</reference>
<evidence type="ECO:0000313" key="2">
    <source>
        <dbReference type="EMBL" id="KAJ8405414.1"/>
    </source>
</evidence>
<feature type="region of interest" description="Disordered" evidence="1">
    <location>
        <begin position="20"/>
        <end position="56"/>
    </location>
</feature>
<organism evidence="2 3">
    <name type="scientific">Aldrovandia affinis</name>
    <dbReference type="NCBI Taxonomy" id="143900"/>
    <lineage>
        <taxon>Eukaryota</taxon>
        <taxon>Metazoa</taxon>
        <taxon>Chordata</taxon>
        <taxon>Craniata</taxon>
        <taxon>Vertebrata</taxon>
        <taxon>Euteleostomi</taxon>
        <taxon>Actinopterygii</taxon>
        <taxon>Neopterygii</taxon>
        <taxon>Teleostei</taxon>
        <taxon>Notacanthiformes</taxon>
        <taxon>Halosauridae</taxon>
        <taxon>Aldrovandia</taxon>
    </lineage>
</organism>
<feature type="compositionally biased region" description="Polar residues" evidence="1">
    <location>
        <begin position="35"/>
        <end position="49"/>
    </location>
</feature>
<dbReference type="EMBL" id="JAINUG010000048">
    <property type="protein sequence ID" value="KAJ8405414.1"/>
    <property type="molecule type" value="Genomic_DNA"/>
</dbReference>
<proteinExistence type="predicted"/>
<name>A0AAD7SMI1_9TELE</name>
<dbReference type="Proteomes" id="UP001221898">
    <property type="component" value="Unassembled WGS sequence"/>
</dbReference>
<sequence>MALNGCLSCVIQRDVTAVGGWNTEAESRPRENRETTPNNSLKISEGENSNGHEETHPLCLPYRLMAVQA</sequence>
<evidence type="ECO:0000256" key="1">
    <source>
        <dbReference type="SAM" id="MobiDB-lite"/>
    </source>
</evidence>
<dbReference type="AlphaFoldDB" id="A0AAD7SMI1"/>